<accession>H2ECV7</accession>
<dbReference type="EMBL" id="JN885995">
    <property type="protein sequence ID" value="AEX62230.1"/>
    <property type="molecule type" value="Genomic_DNA"/>
</dbReference>
<evidence type="ECO:0008006" key="2">
    <source>
        <dbReference type="Google" id="ProtNLM"/>
    </source>
</evidence>
<name>H2ECV7_9VIRU</name>
<reference evidence="1" key="1">
    <citation type="submission" date="2011-10" db="EMBL/GenBank/DDBJ databases">
        <title>Provirophages and transpovirons: unique mobilome of giant viruses.</title>
        <authorList>
            <person name="Desnues C."/>
            <person name="LaScola B."/>
            <person name="Yutin N."/>
            <person name="Fournous G."/>
            <person name="Koonin E."/>
            <person name="Raoult D."/>
        </authorList>
    </citation>
    <scope>NUCLEOTIDE SEQUENCE</scope>
    <source>
        <strain evidence="1">Mv13-mv</strain>
    </source>
</reference>
<organism evidence="1">
    <name type="scientific">Moumouvirus sp. 'Monve'</name>
    <dbReference type="NCBI Taxonomy" id="1128131"/>
    <lineage>
        <taxon>Viruses</taxon>
        <taxon>Varidnaviria</taxon>
        <taxon>Bamfordvirae</taxon>
        <taxon>Nucleocytoviricota</taxon>
        <taxon>Megaviricetes</taxon>
        <taxon>Imitervirales</taxon>
        <taxon>Mimiviridae</taxon>
        <taxon>Megamimivirinae</taxon>
        <taxon>Moumouvirus</taxon>
    </lineage>
</organism>
<sequence length="46" mass="5571">MINYLLNNGLKITKTIIKKLIYYNRMEMMKNIFDNYPIKTTIIKCL</sequence>
<protein>
    <recommendedName>
        <fullName evidence="2">Ankyrin repeat protein</fullName>
    </recommendedName>
</protein>
<evidence type="ECO:0000313" key="1">
    <source>
        <dbReference type="EMBL" id="AEX62230.1"/>
    </source>
</evidence>
<proteinExistence type="predicted"/>
<gene>
    <name evidence="1" type="ORF">mv_L25</name>
</gene>